<dbReference type="InterPro" id="IPR014327">
    <property type="entry name" value="RNA_pol_sigma70_bacteroid"/>
</dbReference>
<dbReference type="InterPro" id="IPR036388">
    <property type="entry name" value="WH-like_DNA-bd_sf"/>
</dbReference>
<keyword evidence="2" id="KW-0805">Transcription regulation</keyword>
<protein>
    <submittedName>
        <fullName evidence="7">RNA polymerase sigma-70 factor</fullName>
    </submittedName>
</protein>
<proteinExistence type="inferred from homology"/>
<dbReference type="GO" id="GO:0006352">
    <property type="term" value="P:DNA-templated transcription initiation"/>
    <property type="evidence" value="ECO:0007669"/>
    <property type="project" value="InterPro"/>
</dbReference>
<gene>
    <name evidence="7" type="ORF">FAM09_29015</name>
</gene>
<keyword evidence="4" id="KW-0804">Transcription</keyword>
<comment type="similarity">
    <text evidence="1">Belongs to the sigma-70 factor family. ECF subfamily.</text>
</comment>
<feature type="domain" description="RNA polymerase sigma factor 70 region 4 type 2" evidence="6">
    <location>
        <begin position="110"/>
        <end position="158"/>
    </location>
</feature>
<keyword evidence="3" id="KW-0731">Sigma factor</keyword>
<feature type="domain" description="RNA polymerase sigma-70 region 2" evidence="5">
    <location>
        <begin position="14"/>
        <end position="80"/>
    </location>
</feature>
<dbReference type="GO" id="GO:0016987">
    <property type="term" value="F:sigma factor activity"/>
    <property type="evidence" value="ECO:0007669"/>
    <property type="project" value="UniProtKB-KW"/>
</dbReference>
<sequence>MPTNSHAYATFEALFRAHYNALANYAYSILKNRQNAEDVVQDVFIKLWKNQPEVINTSQVRFYLLTATKNGCISLLRKQAGQVTTDPDELQLAAVPDTSQEDKDEIKKLVNKALALLPPQCLVIFKLSRFGGLTYQQIASELGLSVKTVENQMGKALRILRDYARQNNIPYIVLLYLIYGT</sequence>
<dbReference type="Proteomes" id="UP000306918">
    <property type="component" value="Unassembled WGS sequence"/>
</dbReference>
<dbReference type="AlphaFoldDB" id="A0A4S8H911"/>
<dbReference type="InterPro" id="IPR013249">
    <property type="entry name" value="RNA_pol_sigma70_r4_t2"/>
</dbReference>
<organism evidence="7 8">
    <name type="scientific">Niastella caeni</name>
    <dbReference type="NCBI Taxonomy" id="2569763"/>
    <lineage>
        <taxon>Bacteria</taxon>
        <taxon>Pseudomonadati</taxon>
        <taxon>Bacteroidota</taxon>
        <taxon>Chitinophagia</taxon>
        <taxon>Chitinophagales</taxon>
        <taxon>Chitinophagaceae</taxon>
        <taxon>Niastella</taxon>
    </lineage>
</organism>
<dbReference type="InterPro" id="IPR039425">
    <property type="entry name" value="RNA_pol_sigma-70-like"/>
</dbReference>
<keyword evidence="8" id="KW-1185">Reference proteome</keyword>
<evidence type="ECO:0000313" key="8">
    <source>
        <dbReference type="Proteomes" id="UP000306918"/>
    </source>
</evidence>
<dbReference type="Gene3D" id="1.10.1740.10">
    <property type="match status" value="1"/>
</dbReference>
<dbReference type="InterPro" id="IPR007627">
    <property type="entry name" value="RNA_pol_sigma70_r2"/>
</dbReference>
<dbReference type="NCBIfam" id="TIGR02937">
    <property type="entry name" value="sigma70-ECF"/>
    <property type="match status" value="1"/>
</dbReference>
<evidence type="ECO:0000256" key="2">
    <source>
        <dbReference type="ARBA" id="ARBA00023015"/>
    </source>
</evidence>
<dbReference type="EMBL" id="STFF01000014">
    <property type="protein sequence ID" value="THU31127.1"/>
    <property type="molecule type" value="Genomic_DNA"/>
</dbReference>
<evidence type="ECO:0000256" key="4">
    <source>
        <dbReference type="ARBA" id="ARBA00023163"/>
    </source>
</evidence>
<dbReference type="SUPFAM" id="SSF88946">
    <property type="entry name" value="Sigma2 domain of RNA polymerase sigma factors"/>
    <property type="match status" value="1"/>
</dbReference>
<reference evidence="7 8" key="1">
    <citation type="submission" date="2019-04" db="EMBL/GenBank/DDBJ databases">
        <title>Niastella caeni sp. nov., isolated from activated sludge.</title>
        <authorList>
            <person name="Sheng M."/>
        </authorList>
    </citation>
    <scope>NUCLEOTIDE SEQUENCE [LARGE SCALE GENOMIC DNA]</scope>
    <source>
        <strain evidence="7 8">HX-2-15</strain>
    </source>
</reference>
<dbReference type="RefSeq" id="WP_136580673.1">
    <property type="nucleotide sequence ID" value="NZ_STFF01000014.1"/>
</dbReference>
<dbReference type="InterPro" id="IPR013324">
    <property type="entry name" value="RNA_pol_sigma_r3/r4-like"/>
</dbReference>
<dbReference type="PANTHER" id="PTHR43133">
    <property type="entry name" value="RNA POLYMERASE ECF-TYPE SIGMA FACTO"/>
    <property type="match status" value="1"/>
</dbReference>
<evidence type="ECO:0000256" key="3">
    <source>
        <dbReference type="ARBA" id="ARBA00023082"/>
    </source>
</evidence>
<evidence type="ECO:0000313" key="7">
    <source>
        <dbReference type="EMBL" id="THU31127.1"/>
    </source>
</evidence>
<dbReference type="Pfam" id="PF04542">
    <property type="entry name" value="Sigma70_r2"/>
    <property type="match status" value="1"/>
</dbReference>
<dbReference type="InterPro" id="IPR013325">
    <property type="entry name" value="RNA_pol_sigma_r2"/>
</dbReference>
<dbReference type="CDD" id="cd06171">
    <property type="entry name" value="Sigma70_r4"/>
    <property type="match status" value="1"/>
</dbReference>
<evidence type="ECO:0000256" key="1">
    <source>
        <dbReference type="ARBA" id="ARBA00010641"/>
    </source>
</evidence>
<dbReference type="PANTHER" id="PTHR43133:SF46">
    <property type="entry name" value="RNA POLYMERASE SIGMA-70 FACTOR ECF SUBFAMILY"/>
    <property type="match status" value="1"/>
</dbReference>
<comment type="caution">
    <text evidence="7">The sequence shown here is derived from an EMBL/GenBank/DDBJ whole genome shotgun (WGS) entry which is preliminary data.</text>
</comment>
<dbReference type="NCBIfam" id="TIGR02985">
    <property type="entry name" value="Sig70_bacteroi1"/>
    <property type="match status" value="1"/>
</dbReference>
<dbReference type="OrthoDB" id="659361at2"/>
<evidence type="ECO:0000259" key="5">
    <source>
        <dbReference type="Pfam" id="PF04542"/>
    </source>
</evidence>
<evidence type="ECO:0000259" key="6">
    <source>
        <dbReference type="Pfam" id="PF08281"/>
    </source>
</evidence>
<dbReference type="InterPro" id="IPR014284">
    <property type="entry name" value="RNA_pol_sigma-70_dom"/>
</dbReference>
<dbReference type="Pfam" id="PF08281">
    <property type="entry name" value="Sigma70_r4_2"/>
    <property type="match status" value="1"/>
</dbReference>
<accession>A0A4S8H911</accession>
<name>A0A4S8H911_9BACT</name>
<dbReference type="Gene3D" id="1.10.10.10">
    <property type="entry name" value="Winged helix-like DNA-binding domain superfamily/Winged helix DNA-binding domain"/>
    <property type="match status" value="1"/>
</dbReference>
<dbReference type="GO" id="GO:0003677">
    <property type="term" value="F:DNA binding"/>
    <property type="evidence" value="ECO:0007669"/>
    <property type="project" value="InterPro"/>
</dbReference>
<dbReference type="SUPFAM" id="SSF88659">
    <property type="entry name" value="Sigma3 and sigma4 domains of RNA polymerase sigma factors"/>
    <property type="match status" value="1"/>
</dbReference>